<dbReference type="NCBIfam" id="TIGR00738">
    <property type="entry name" value="rrf2_super"/>
    <property type="match status" value="1"/>
</dbReference>
<sequence length="149" mass="16499">MSISQKCQYALRAVFELAKQQGEGPVKISDIARTQAIPTRFLEVILNQLKQGGFVDSRRGSAGGYILTRSASALTVGEIIRFIEGPLSPVQCITGSSSDQCPLHGECAFLPMWEKAKEALAEVYDTTSFQDLVEQEELRQKKRVLDYSI</sequence>
<dbReference type="Gene3D" id="1.10.10.10">
    <property type="entry name" value="Winged helix-like DNA-binding domain superfamily/Winged helix DNA-binding domain"/>
    <property type="match status" value="1"/>
</dbReference>
<dbReference type="InterPro" id="IPR036390">
    <property type="entry name" value="WH_DNA-bd_sf"/>
</dbReference>
<dbReference type="SUPFAM" id="SSF46785">
    <property type="entry name" value="Winged helix' DNA-binding domain"/>
    <property type="match status" value="1"/>
</dbReference>
<dbReference type="InterPro" id="IPR000944">
    <property type="entry name" value="Tscrpt_reg_Rrf2"/>
</dbReference>
<evidence type="ECO:0000313" key="2">
    <source>
        <dbReference type="EMBL" id="RJP19465.1"/>
    </source>
</evidence>
<dbReference type="GO" id="GO:0003677">
    <property type="term" value="F:DNA binding"/>
    <property type="evidence" value="ECO:0007669"/>
    <property type="project" value="UniProtKB-KW"/>
</dbReference>
<dbReference type="Proteomes" id="UP000265882">
    <property type="component" value="Unassembled WGS sequence"/>
</dbReference>
<gene>
    <name evidence="2" type="ORF">C4520_12855</name>
</gene>
<dbReference type="PROSITE" id="PS51197">
    <property type="entry name" value="HTH_RRF2_2"/>
    <property type="match status" value="1"/>
</dbReference>
<keyword evidence="1" id="KW-0238">DNA-binding</keyword>
<comment type="caution">
    <text evidence="2">The sequence shown here is derived from an EMBL/GenBank/DDBJ whole genome shotgun (WGS) entry which is preliminary data.</text>
</comment>
<evidence type="ECO:0000256" key="1">
    <source>
        <dbReference type="ARBA" id="ARBA00023125"/>
    </source>
</evidence>
<dbReference type="GO" id="GO:0003700">
    <property type="term" value="F:DNA-binding transcription factor activity"/>
    <property type="evidence" value="ECO:0007669"/>
    <property type="project" value="TreeGrafter"/>
</dbReference>
<dbReference type="InterPro" id="IPR036388">
    <property type="entry name" value="WH-like_DNA-bd_sf"/>
</dbReference>
<dbReference type="Pfam" id="PF02082">
    <property type="entry name" value="Rrf2"/>
    <property type="match status" value="1"/>
</dbReference>
<dbReference type="EMBL" id="QZKU01000089">
    <property type="protein sequence ID" value="RJP19465.1"/>
    <property type="molecule type" value="Genomic_DNA"/>
</dbReference>
<dbReference type="GO" id="GO:0005829">
    <property type="term" value="C:cytosol"/>
    <property type="evidence" value="ECO:0007669"/>
    <property type="project" value="TreeGrafter"/>
</dbReference>
<proteinExistence type="predicted"/>
<dbReference type="PANTHER" id="PTHR33221:SF5">
    <property type="entry name" value="HTH-TYPE TRANSCRIPTIONAL REGULATOR ISCR"/>
    <property type="match status" value="1"/>
</dbReference>
<reference evidence="2 3" key="1">
    <citation type="journal article" date="2017" name="ISME J.">
        <title>Energy and carbon metabolisms in a deep terrestrial subsurface fluid microbial community.</title>
        <authorList>
            <person name="Momper L."/>
            <person name="Jungbluth S.P."/>
            <person name="Lee M.D."/>
            <person name="Amend J.P."/>
        </authorList>
    </citation>
    <scope>NUCLEOTIDE SEQUENCE [LARGE SCALE GENOMIC DNA]</scope>
    <source>
        <strain evidence="2">SURF_5</strain>
    </source>
</reference>
<accession>A0A3A4NLS9</accession>
<name>A0A3A4NLS9_ABYX5</name>
<organism evidence="2 3">
    <name type="scientific">Abyssobacteria bacterium (strain SURF_5)</name>
    <dbReference type="NCBI Taxonomy" id="2093360"/>
    <lineage>
        <taxon>Bacteria</taxon>
        <taxon>Pseudomonadati</taxon>
        <taxon>Candidatus Hydrogenedentota</taxon>
        <taxon>Candidatus Abyssobacteria</taxon>
    </lineage>
</organism>
<dbReference type="PANTHER" id="PTHR33221">
    <property type="entry name" value="WINGED HELIX-TURN-HELIX TRANSCRIPTIONAL REGULATOR, RRF2 FAMILY"/>
    <property type="match status" value="1"/>
</dbReference>
<evidence type="ECO:0000313" key="3">
    <source>
        <dbReference type="Proteomes" id="UP000265882"/>
    </source>
</evidence>
<dbReference type="AlphaFoldDB" id="A0A3A4NLS9"/>
<protein>
    <submittedName>
        <fullName evidence="2">Rrf2 family transcriptional regulator</fullName>
    </submittedName>
</protein>